<reference evidence="1" key="1">
    <citation type="journal article" date="2021" name="Environ. Microbiol.">
        <title>Gene family expansions and transcriptome signatures uncover fungal adaptations to wood decay.</title>
        <authorList>
            <person name="Hage H."/>
            <person name="Miyauchi S."/>
            <person name="Viragh M."/>
            <person name="Drula E."/>
            <person name="Min B."/>
            <person name="Chaduli D."/>
            <person name="Navarro D."/>
            <person name="Favel A."/>
            <person name="Norest M."/>
            <person name="Lesage-Meessen L."/>
            <person name="Balint B."/>
            <person name="Merenyi Z."/>
            <person name="de Eugenio L."/>
            <person name="Morin E."/>
            <person name="Martinez A.T."/>
            <person name="Baldrian P."/>
            <person name="Stursova M."/>
            <person name="Martinez M.J."/>
            <person name="Novotny C."/>
            <person name="Magnuson J.K."/>
            <person name="Spatafora J.W."/>
            <person name="Maurice S."/>
            <person name="Pangilinan J."/>
            <person name="Andreopoulos W."/>
            <person name="LaButti K."/>
            <person name="Hundley H."/>
            <person name="Na H."/>
            <person name="Kuo A."/>
            <person name="Barry K."/>
            <person name="Lipzen A."/>
            <person name="Henrissat B."/>
            <person name="Riley R."/>
            <person name="Ahrendt S."/>
            <person name="Nagy L.G."/>
            <person name="Grigoriev I.V."/>
            <person name="Martin F."/>
            <person name="Rosso M.N."/>
        </authorList>
    </citation>
    <scope>NUCLEOTIDE SEQUENCE</scope>
    <source>
        <strain evidence="1">CBS 384.51</strain>
    </source>
</reference>
<gene>
    <name evidence="1" type="ORF">BDY19DRAFT_621400</name>
</gene>
<accession>A0ACB8TPF3</accession>
<keyword evidence="2" id="KW-1185">Reference proteome</keyword>
<name>A0ACB8TPF3_9APHY</name>
<evidence type="ECO:0000313" key="2">
    <source>
        <dbReference type="Proteomes" id="UP001055072"/>
    </source>
</evidence>
<comment type="caution">
    <text evidence="1">The sequence shown here is derived from an EMBL/GenBank/DDBJ whole genome shotgun (WGS) entry which is preliminary data.</text>
</comment>
<protein>
    <submittedName>
        <fullName evidence="1">Uncharacterized protein</fullName>
    </submittedName>
</protein>
<dbReference type="EMBL" id="MU274958">
    <property type="protein sequence ID" value="KAI0083649.1"/>
    <property type="molecule type" value="Genomic_DNA"/>
</dbReference>
<dbReference type="Proteomes" id="UP001055072">
    <property type="component" value="Unassembled WGS sequence"/>
</dbReference>
<evidence type="ECO:0000313" key="1">
    <source>
        <dbReference type="EMBL" id="KAI0083649.1"/>
    </source>
</evidence>
<organism evidence="1 2">
    <name type="scientific">Irpex rosettiformis</name>
    <dbReference type="NCBI Taxonomy" id="378272"/>
    <lineage>
        <taxon>Eukaryota</taxon>
        <taxon>Fungi</taxon>
        <taxon>Dikarya</taxon>
        <taxon>Basidiomycota</taxon>
        <taxon>Agaricomycotina</taxon>
        <taxon>Agaricomycetes</taxon>
        <taxon>Polyporales</taxon>
        <taxon>Irpicaceae</taxon>
        <taxon>Irpex</taxon>
    </lineage>
</organism>
<proteinExistence type="predicted"/>
<sequence length="81" mass="9092">MPCLCLCWRSLSIVHARSNPSTCPQHGTRSRGGDCEVFGCLREGRLSTGALLLHARTPSCPFTKRIYYTLFRSLLCLKYSP</sequence>